<dbReference type="GO" id="GO:0008094">
    <property type="term" value="F:ATP-dependent activity, acting on DNA"/>
    <property type="evidence" value="ECO:0007669"/>
    <property type="project" value="TreeGrafter"/>
</dbReference>
<dbReference type="PROSITE" id="PS51194">
    <property type="entry name" value="HELICASE_CTER"/>
    <property type="match status" value="1"/>
</dbReference>
<evidence type="ECO:0000256" key="3">
    <source>
        <dbReference type="ARBA" id="ARBA00022741"/>
    </source>
</evidence>
<dbReference type="GO" id="GO:0000724">
    <property type="term" value="P:double-strand break repair via homologous recombination"/>
    <property type="evidence" value="ECO:0007669"/>
    <property type="project" value="TreeGrafter"/>
</dbReference>
<dbReference type="SMART" id="SM00487">
    <property type="entry name" value="DEXDc"/>
    <property type="match status" value="1"/>
</dbReference>
<evidence type="ECO:0000256" key="4">
    <source>
        <dbReference type="ARBA" id="ARBA00022771"/>
    </source>
</evidence>
<dbReference type="Gene3D" id="3.30.40.10">
    <property type="entry name" value="Zinc/RING finger domain, C3HC4 (zinc finger)"/>
    <property type="match status" value="1"/>
</dbReference>
<evidence type="ECO:0000256" key="11">
    <source>
        <dbReference type="SAM" id="MobiDB-lite"/>
    </source>
</evidence>
<dbReference type="PANTHER" id="PTHR45626:SF16">
    <property type="entry name" value="ATP-DEPENDENT HELICASE ULS1"/>
    <property type="match status" value="1"/>
</dbReference>
<dbReference type="InterPro" id="IPR013083">
    <property type="entry name" value="Znf_RING/FYVE/PHD"/>
</dbReference>
<dbReference type="CDD" id="cd23136">
    <property type="entry name" value="RING-HC_ULS1-like"/>
    <property type="match status" value="1"/>
</dbReference>
<feature type="domain" description="Helicase ATP-binding" evidence="13">
    <location>
        <begin position="444"/>
        <end position="642"/>
    </location>
</feature>
<dbReference type="SUPFAM" id="SSF52540">
    <property type="entry name" value="P-loop containing nucleoside triphosphate hydrolases"/>
    <property type="match status" value="2"/>
</dbReference>
<evidence type="ECO:0000259" key="14">
    <source>
        <dbReference type="PROSITE" id="PS51194"/>
    </source>
</evidence>
<feature type="domain" description="Helicase C-terminal" evidence="14">
    <location>
        <begin position="948"/>
        <end position="1104"/>
    </location>
</feature>
<dbReference type="InterPro" id="IPR001841">
    <property type="entry name" value="Znf_RING"/>
</dbReference>
<dbReference type="STRING" id="45354.A0A1L0D060"/>
<sequence>MQFALPEVVYIDSDDEPTPPHLLEPRVPPGDLQKQIVPLSANNNFVSKDDVPPLPVAVEYLFGKQNGHQPNKESRLQSLRDPHQHQSAKLPESPLNGNEVVVIDLSDEEENSSGVNSISNSTLSVNLTSVSAARAPLDQFSRPTYPNIQPKIQPQQSFHQELNHIPQYNSFGDFSSLPNQVEIRGLQNEPLDMEIDESDSDEEIAVLSKEEAERSGTFKQTSFELNSRYNQPVPVFHAGGVTQAELAQRQDDQKVRNYFERYSFPQIQQHEQNLNNQLVQLDEERDGFLKRVSNLRDQVLNLMFDQVSLRTELMKSINNALKEAEETIKRSKRVRRFQGILKSVKEYKLMPYMNRPPNDPHFDYQSHQQPNNYNPYAFPNQQSYGTNVNPYVTGNAQEAEDSVHLKQLFNDIYKEEEVEGMAPTPESLTVQLLDHQRKGLHWLLRREEQKAGALLADDMGLGKTVQTIALMMANRPTDEACKTTLIVGPVSLLRQWAAEIKAKISAEHALKVAFFHGPDRKKLSTFRKISKYDVVLTSYTTLASEYKQHYAAVIESAQVTHGQNLIPDEDSGGQTYLSPFFSPDSKFFRIVLDEAQYIKNKLSQSSKATALLKGEHRLCLTGTPMQNSIDELYPVIRFLRVKPYDDEKKFKRDIAVPIKAKGDSNTDYDGERMVSMKKLRAVLLAIMLRRTKDSKVDGKPLIELPKKSVNPVYVTMDEAEKEFYQQLEGSIQKRALKLLNLDSVKHSDILTLLLRLRQACIHEYLVLVGEMNSLENSGGSGNVIDWKQRYRAVTGMSDELKKRVDWGVGKGIKMDTPKLEDSSDETNEVQFTCPMCFDVVGEKSIVIFGTCGHLICDGCVDNFFEQYRTESSEYGNREASCNTCTAKVTNSSLVDYYFYLLMVNDGLNYNRLEEMFGNEKKTKTLNTEKVSKIIKEKNGFKESAKMGKTVDLINLVISDSLDEKIIVFSHFTTTFDLMAHALRQHNIPFLRYDGTMNIDTKNAVISEFYQGLKRVLLISLKAGNVGLTLTCASHVILMDPFWNPFVEDQAMDRAHRFGQMKEVKVYKLLIRDSVEDRIMDLQERKKELISAALDESALKKSSYLGRRELGYLFGLNSLDRAI</sequence>
<dbReference type="Gene3D" id="3.40.50.10810">
    <property type="entry name" value="Tandem AAA-ATPase domain"/>
    <property type="match status" value="1"/>
</dbReference>
<dbReference type="Gene3D" id="3.40.50.300">
    <property type="entry name" value="P-loop containing nucleotide triphosphate hydrolases"/>
    <property type="match status" value="1"/>
</dbReference>
<feature type="compositionally biased region" description="Basic and acidic residues" evidence="11">
    <location>
        <begin position="70"/>
        <end position="84"/>
    </location>
</feature>
<dbReference type="CDD" id="cd18008">
    <property type="entry name" value="DEXDc_SHPRH-like"/>
    <property type="match status" value="1"/>
</dbReference>
<keyword evidence="16" id="KW-1185">Reference proteome</keyword>
<keyword evidence="6" id="KW-0347">Helicase</keyword>
<dbReference type="Proteomes" id="UP000182334">
    <property type="component" value="Chromosome II"/>
</dbReference>
<dbReference type="InterPro" id="IPR017907">
    <property type="entry name" value="Znf_RING_CS"/>
</dbReference>
<dbReference type="SUPFAM" id="SSF57850">
    <property type="entry name" value="RING/U-box"/>
    <property type="match status" value="1"/>
</dbReference>
<evidence type="ECO:0000256" key="9">
    <source>
        <dbReference type="PROSITE-ProRule" id="PRU00175"/>
    </source>
</evidence>
<evidence type="ECO:0000259" key="12">
    <source>
        <dbReference type="PROSITE" id="PS50089"/>
    </source>
</evidence>
<feature type="region of interest" description="Disordered" evidence="11">
    <location>
        <begin position="65"/>
        <end position="94"/>
    </location>
</feature>
<dbReference type="GO" id="GO:0008270">
    <property type="term" value="F:zinc ion binding"/>
    <property type="evidence" value="ECO:0007669"/>
    <property type="project" value="UniProtKB-KW"/>
</dbReference>
<reference evidence="15 16" key="1">
    <citation type="submission" date="2016-10" db="EMBL/GenBank/DDBJ databases">
        <authorList>
            <person name="de Groot N.N."/>
        </authorList>
    </citation>
    <scope>NUCLEOTIDE SEQUENCE [LARGE SCALE GENOMIC DNA]</scope>
    <source>
        <strain evidence="15 16">CBS 141442</strain>
    </source>
</reference>
<feature type="region of interest" description="Disordered" evidence="11">
    <location>
        <begin position="1"/>
        <end position="30"/>
    </location>
</feature>
<evidence type="ECO:0000259" key="13">
    <source>
        <dbReference type="PROSITE" id="PS51192"/>
    </source>
</evidence>
<dbReference type="InterPro" id="IPR049730">
    <property type="entry name" value="SNF2/RAD54-like_C"/>
</dbReference>
<evidence type="ECO:0000256" key="7">
    <source>
        <dbReference type="ARBA" id="ARBA00022833"/>
    </source>
</evidence>
<accession>A0A1L0D060</accession>
<feature type="compositionally biased region" description="Pro residues" evidence="11">
    <location>
        <begin position="19"/>
        <end position="28"/>
    </location>
</feature>
<dbReference type="InterPro" id="IPR001650">
    <property type="entry name" value="Helicase_C-like"/>
</dbReference>
<keyword evidence="7" id="KW-0862">Zinc</keyword>
<dbReference type="InterPro" id="IPR027417">
    <property type="entry name" value="P-loop_NTPase"/>
</dbReference>
<dbReference type="OrthoDB" id="423559at2759"/>
<organism evidence="15 16">
    <name type="scientific">Sungouiella intermedia</name>
    <dbReference type="NCBI Taxonomy" id="45354"/>
    <lineage>
        <taxon>Eukaryota</taxon>
        <taxon>Fungi</taxon>
        <taxon>Dikarya</taxon>
        <taxon>Ascomycota</taxon>
        <taxon>Saccharomycotina</taxon>
        <taxon>Pichiomycetes</taxon>
        <taxon>Metschnikowiaceae</taxon>
        <taxon>Sungouiella</taxon>
    </lineage>
</organism>
<comment type="similarity">
    <text evidence="1">Belongs to the SNF2/RAD54 helicase family.</text>
</comment>
<keyword evidence="5" id="KW-0378">Hydrolase</keyword>
<dbReference type="PROSITE" id="PS50089">
    <property type="entry name" value="ZF_RING_2"/>
    <property type="match status" value="1"/>
</dbReference>
<dbReference type="InterPro" id="IPR038718">
    <property type="entry name" value="SNF2-like_sf"/>
</dbReference>
<keyword evidence="3" id="KW-0547">Nucleotide-binding</keyword>
<dbReference type="InterPro" id="IPR050628">
    <property type="entry name" value="SNF2_RAD54_helicase_TF"/>
</dbReference>
<dbReference type="PROSITE" id="PS51192">
    <property type="entry name" value="HELICASE_ATP_BIND_1"/>
    <property type="match status" value="1"/>
</dbReference>
<evidence type="ECO:0000256" key="5">
    <source>
        <dbReference type="ARBA" id="ARBA00022801"/>
    </source>
</evidence>
<keyword evidence="10" id="KW-0175">Coiled coil</keyword>
<proteinExistence type="inferred from homology"/>
<dbReference type="EMBL" id="LT635757">
    <property type="protein sequence ID" value="SGZ49317.1"/>
    <property type="molecule type" value="Genomic_DNA"/>
</dbReference>
<dbReference type="GO" id="GO:0005634">
    <property type="term" value="C:nucleus"/>
    <property type="evidence" value="ECO:0007669"/>
    <property type="project" value="TreeGrafter"/>
</dbReference>
<dbReference type="SMART" id="SM00490">
    <property type="entry name" value="HELICc"/>
    <property type="match status" value="1"/>
</dbReference>
<evidence type="ECO:0000256" key="10">
    <source>
        <dbReference type="SAM" id="Coils"/>
    </source>
</evidence>
<dbReference type="Pfam" id="PF00271">
    <property type="entry name" value="Helicase_C"/>
    <property type="match status" value="1"/>
</dbReference>
<evidence type="ECO:0000256" key="6">
    <source>
        <dbReference type="ARBA" id="ARBA00022806"/>
    </source>
</evidence>
<dbReference type="Pfam" id="PF00176">
    <property type="entry name" value="SNF2-rel_dom"/>
    <property type="match status" value="1"/>
</dbReference>
<gene>
    <name evidence="15" type="ORF">SAMEA4029010_CIC11G00000002982</name>
</gene>
<protein>
    <submittedName>
        <fullName evidence="15">CIC11C00000002982</fullName>
    </submittedName>
</protein>
<dbReference type="GO" id="GO:0005524">
    <property type="term" value="F:ATP binding"/>
    <property type="evidence" value="ECO:0007669"/>
    <property type="project" value="UniProtKB-KW"/>
</dbReference>
<dbReference type="InterPro" id="IPR014001">
    <property type="entry name" value="Helicase_ATP-bd"/>
</dbReference>
<dbReference type="GO" id="GO:0005737">
    <property type="term" value="C:cytoplasm"/>
    <property type="evidence" value="ECO:0007669"/>
    <property type="project" value="TreeGrafter"/>
</dbReference>
<evidence type="ECO:0000256" key="2">
    <source>
        <dbReference type="ARBA" id="ARBA00022723"/>
    </source>
</evidence>
<dbReference type="AlphaFoldDB" id="A0A1L0D060"/>
<dbReference type="GO" id="GO:0016787">
    <property type="term" value="F:hydrolase activity"/>
    <property type="evidence" value="ECO:0007669"/>
    <property type="project" value="UniProtKB-KW"/>
</dbReference>
<dbReference type="InterPro" id="IPR000330">
    <property type="entry name" value="SNF2_N"/>
</dbReference>
<feature type="domain" description="RING-type" evidence="12">
    <location>
        <begin position="833"/>
        <end position="885"/>
    </location>
</feature>
<keyword evidence="2" id="KW-0479">Metal-binding</keyword>
<evidence type="ECO:0000256" key="1">
    <source>
        <dbReference type="ARBA" id="ARBA00007025"/>
    </source>
</evidence>
<dbReference type="GO" id="GO:0004386">
    <property type="term" value="F:helicase activity"/>
    <property type="evidence" value="ECO:0007669"/>
    <property type="project" value="UniProtKB-KW"/>
</dbReference>
<dbReference type="PANTHER" id="PTHR45626">
    <property type="entry name" value="TRANSCRIPTION TERMINATION FACTOR 2-RELATED"/>
    <property type="match status" value="1"/>
</dbReference>
<evidence type="ECO:0000313" key="16">
    <source>
        <dbReference type="Proteomes" id="UP000182334"/>
    </source>
</evidence>
<keyword evidence="4 9" id="KW-0863">Zinc-finger</keyword>
<evidence type="ECO:0000313" key="15">
    <source>
        <dbReference type="EMBL" id="SGZ49317.1"/>
    </source>
</evidence>
<evidence type="ECO:0000256" key="8">
    <source>
        <dbReference type="ARBA" id="ARBA00022840"/>
    </source>
</evidence>
<dbReference type="PROSITE" id="PS00518">
    <property type="entry name" value="ZF_RING_1"/>
    <property type="match status" value="1"/>
</dbReference>
<keyword evidence="8" id="KW-0067">ATP-binding</keyword>
<feature type="coiled-coil region" evidence="10">
    <location>
        <begin position="267"/>
        <end position="334"/>
    </location>
</feature>
<name>A0A1L0D060_9ASCO</name>
<dbReference type="CDD" id="cd18793">
    <property type="entry name" value="SF2_C_SNF"/>
    <property type="match status" value="1"/>
</dbReference>